<dbReference type="OrthoDB" id="1447982at2"/>
<dbReference type="RefSeq" id="WP_125466508.1">
    <property type="nucleotide sequence ID" value="NZ_RWBG01000001.1"/>
</dbReference>
<organism evidence="2 3">
    <name type="scientific">Mangrovimonas spongiae</name>
    <dbReference type="NCBI Taxonomy" id="2494697"/>
    <lineage>
        <taxon>Bacteria</taxon>
        <taxon>Pseudomonadati</taxon>
        <taxon>Bacteroidota</taxon>
        <taxon>Flavobacteriia</taxon>
        <taxon>Flavobacteriales</taxon>
        <taxon>Flavobacteriaceae</taxon>
        <taxon>Mangrovimonas</taxon>
    </lineage>
</organism>
<comment type="caution">
    <text evidence="2">The sequence shown here is derived from an EMBL/GenBank/DDBJ whole genome shotgun (WGS) entry which is preliminary data.</text>
</comment>
<keyword evidence="1" id="KW-0732">Signal</keyword>
<name>A0A3R9MIZ9_9FLAO</name>
<evidence type="ECO:0000256" key="1">
    <source>
        <dbReference type="SAM" id="SignalP"/>
    </source>
</evidence>
<dbReference type="AlphaFoldDB" id="A0A3R9MIZ9"/>
<dbReference type="Proteomes" id="UP000270620">
    <property type="component" value="Unassembled WGS sequence"/>
</dbReference>
<proteinExistence type="predicted"/>
<sequence length="170" mass="19399">MKKIVLALFLIIFFSCKNEKAQPKTNIKPIQNKELIVRLGFKTNVKDEFKILLNNIKVDEFQKKNIQVRETVPPSSGFESIVANLGSDVNTRNLLIHLGKKEKTVVFNGIEFSYGNKNILVTKANFNKFLNTNKFLTLEDNGFVFSTKRINGKHNPAIIAKKKLLDSLFK</sequence>
<protein>
    <submittedName>
        <fullName evidence="2">Uncharacterized protein</fullName>
    </submittedName>
</protein>
<reference evidence="2 3" key="1">
    <citation type="submission" date="2018-12" db="EMBL/GenBank/DDBJ databases">
        <title>Mangrovimonas spongiae sp. nov., a novel member of the genus Mangrovimonas isolated from marine sponge.</title>
        <authorList>
            <person name="Zhuang L."/>
            <person name="Luo L."/>
        </authorList>
    </citation>
    <scope>NUCLEOTIDE SEQUENCE [LARGE SCALE GENOMIC DNA]</scope>
    <source>
        <strain evidence="2 3">HN-E26</strain>
    </source>
</reference>
<dbReference type="EMBL" id="RWBG01000001">
    <property type="protein sequence ID" value="RSK41513.1"/>
    <property type="molecule type" value="Genomic_DNA"/>
</dbReference>
<feature type="signal peptide" evidence="1">
    <location>
        <begin position="1"/>
        <end position="21"/>
    </location>
</feature>
<accession>A0A3R9MIZ9</accession>
<keyword evidence="3" id="KW-1185">Reference proteome</keyword>
<gene>
    <name evidence="2" type="ORF">EJA19_01160</name>
</gene>
<evidence type="ECO:0000313" key="2">
    <source>
        <dbReference type="EMBL" id="RSK41513.1"/>
    </source>
</evidence>
<dbReference type="PROSITE" id="PS51257">
    <property type="entry name" value="PROKAR_LIPOPROTEIN"/>
    <property type="match status" value="1"/>
</dbReference>
<evidence type="ECO:0000313" key="3">
    <source>
        <dbReference type="Proteomes" id="UP000270620"/>
    </source>
</evidence>
<feature type="chain" id="PRO_5018717739" evidence="1">
    <location>
        <begin position="22"/>
        <end position="170"/>
    </location>
</feature>